<feature type="compositionally biased region" description="Basic and acidic residues" evidence="15">
    <location>
        <begin position="645"/>
        <end position="664"/>
    </location>
</feature>
<name>A0A9P1BU15_9DINO</name>
<evidence type="ECO:0000256" key="13">
    <source>
        <dbReference type="PROSITE-ProRule" id="PRU00023"/>
    </source>
</evidence>
<gene>
    <name evidence="18" type="ORF">C1SCF055_LOCUS7330</name>
</gene>
<dbReference type="InterPro" id="IPR026767">
    <property type="entry name" value="Tmem151"/>
</dbReference>
<comment type="caution">
    <text evidence="18">The sequence shown here is derived from an EMBL/GenBank/DDBJ whole genome shotgun (WGS) entry which is preliminary data.</text>
</comment>
<keyword evidence="14" id="KW-0328">Glycosyltransferase</keyword>
<dbReference type="PRINTS" id="PR00633">
    <property type="entry name" value="RCCNDNSATION"/>
</dbReference>
<dbReference type="Gene3D" id="1.25.40.20">
    <property type="entry name" value="Ankyrin repeat-containing domain"/>
    <property type="match status" value="3"/>
</dbReference>
<keyword evidence="4" id="KW-0812">Transmembrane</keyword>
<dbReference type="EC" id="2.4.2.-" evidence="14"/>
<dbReference type="Pfam" id="PF12796">
    <property type="entry name" value="Ank_2"/>
    <property type="match status" value="2"/>
</dbReference>
<comment type="similarity">
    <text evidence="2">Belongs to the TMEM151 family.</text>
</comment>
<feature type="repeat" description="ANK" evidence="13">
    <location>
        <begin position="2350"/>
        <end position="2382"/>
    </location>
</feature>
<dbReference type="Pfam" id="PF14857">
    <property type="entry name" value="TMEM151"/>
    <property type="match status" value="1"/>
</dbReference>
<keyword evidence="12" id="KW-0472">Membrane</keyword>
<dbReference type="PANTHER" id="PTHR24198:SF165">
    <property type="entry name" value="ANKYRIN REPEAT-CONTAINING PROTEIN-RELATED"/>
    <property type="match status" value="1"/>
</dbReference>
<protein>
    <recommendedName>
        <fullName evidence="14">Poly [ADP-ribose] polymerase</fullName>
        <shortName evidence="14">PARP</shortName>
        <ecNumber evidence="14">2.4.2.-</ecNumber>
    </recommendedName>
</protein>
<evidence type="ECO:0000259" key="16">
    <source>
        <dbReference type="PROSITE" id="PS51059"/>
    </source>
</evidence>
<dbReference type="Pfam" id="PF00023">
    <property type="entry name" value="Ank"/>
    <property type="match status" value="1"/>
</dbReference>
<dbReference type="Pfam" id="PF00644">
    <property type="entry name" value="PARP"/>
    <property type="match status" value="1"/>
</dbReference>
<organism evidence="18">
    <name type="scientific">Cladocopium goreaui</name>
    <dbReference type="NCBI Taxonomy" id="2562237"/>
    <lineage>
        <taxon>Eukaryota</taxon>
        <taxon>Sar</taxon>
        <taxon>Alveolata</taxon>
        <taxon>Dinophyceae</taxon>
        <taxon>Suessiales</taxon>
        <taxon>Symbiodiniaceae</taxon>
        <taxon>Cladocopium</taxon>
    </lineage>
</organism>
<keyword evidence="6" id="KW-0677">Repeat</keyword>
<feature type="region of interest" description="Disordered" evidence="15">
    <location>
        <begin position="645"/>
        <end position="667"/>
    </location>
</feature>
<evidence type="ECO:0000256" key="8">
    <source>
        <dbReference type="ARBA" id="ARBA00022786"/>
    </source>
</evidence>
<dbReference type="Proteomes" id="UP001152797">
    <property type="component" value="Unassembled WGS sequence"/>
</dbReference>
<keyword evidence="3 14" id="KW-0808">Transferase</keyword>
<dbReference type="EMBL" id="CAMXCT030000480">
    <property type="protein sequence ID" value="CAL4766690.1"/>
    <property type="molecule type" value="Genomic_DNA"/>
</dbReference>
<dbReference type="InterPro" id="IPR012317">
    <property type="entry name" value="Poly(ADP-ribose)pol_cat_dom"/>
</dbReference>
<dbReference type="PROSITE" id="PS00626">
    <property type="entry name" value="RCC1_2"/>
    <property type="match status" value="2"/>
</dbReference>
<keyword evidence="10" id="KW-1133">Transmembrane helix</keyword>
<evidence type="ECO:0000256" key="12">
    <source>
        <dbReference type="ARBA" id="ARBA00023136"/>
    </source>
</evidence>
<dbReference type="SUPFAM" id="SSF56399">
    <property type="entry name" value="ADP-ribosylation"/>
    <property type="match status" value="1"/>
</dbReference>
<dbReference type="PROSITE" id="PS50297">
    <property type="entry name" value="ANK_REP_REGION"/>
    <property type="match status" value="3"/>
</dbReference>
<evidence type="ECO:0000256" key="7">
    <source>
        <dbReference type="ARBA" id="ARBA00022771"/>
    </source>
</evidence>
<keyword evidence="9" id="KW-0862">Zinc</keyword>
<dbReference type="Pfam" id="PF13540">
    <property type="entry name" value="RCC1_2"/>
    <property type="match status" value="7"/>
</dbReference>
<sequence length="2849" mass="312597">MVSVSRHIVLLQSDGNCRAEGPNDLGKCDIPPLPEGLSYTQVSAGEDHTVLLRSDGSVVACGNAFWGHCNIPPLEQGVRYTQVSAGATHTVLLRSDGRAVAFGRNFEEQCNIPPLDEGMSYIQVSAGGYNTMLLRNDGAAVPCSRYAKKWKIPALDHGLSYTQISSSMYHTVLLRSDGTAVACGEMRPGDDYGGHFNIPPLEEGMSYTQVSAGADCTVLLRRDGRALACGDNTNGQCNIPPLDAGTFYTQISAGEQGTLLLRSDGCAVACGAGFDEHGTFLQPEPGICYVSEFTTLAEDLVLQLDLVCEDHAVVLTCLGLAGEEVLRLNVIDSELAWDTHKRIARELNFALARLRLVLPDGQLLAEVCRGNPGLIVAAGPNVDSVVLSRLRLRSTHGGAALLLAGGCSIERCEVDTGGQGVGVEVTASTSRLVRLLRCVVRDCEVGVSVAGATAALLEGTHIERCRCAVSLTGLDVQEGWCDVLQSLATASLALNEVDLKLRGWSVLEKAGAIRRAPATEEISVSGWPLEDCNVVVPTDRGPVVLHINAGKVNATLWDDEAGEDSEGAQADSFHEVDISGAPEIDVTVVIGVAVSQRYSLRVSHWCQFGGVTFQSLAGIRESTQRSPAKKVADVTEALWMVRSAPHTEELRKESRDHGEMRPDLKTPGVAAGELKTQLVALVAGGGHTVLLQSDGTAVAFGWNGAGQCEIEQLPDGTLYAQVSAGSTHTVLLRSDGCAVAVGDNKNGQCNIPPLDAGMSYTQVSAGYMHTVLLRSDGSAVACGLNNLGQCSIPLVEEGVAYTQVSAGGGHTVLLRSDGCAVACGMNEDGQCNIPLLGEGLSYTQVCAGYRQTWLLKSDGSVIGCGDTKYRVLDLPTLDDGVFYMQVSAGQSHAVLLQSDGCAVACGRDIENQCTIPPLTEGLTYTQVSAGHNHTLLLRSDGSVVACGANDEKQCSIPALEPGKLYIGDVRARAFQVTFDCTDEGVILTCWTLAGQKVLPLTTSLSDLAWYSHRRIAQELKVSLQSLEVICLELQKRLSDPEILRTQFLCFRAKFAAPLLGLVVAGVSKQSSSVGDGDRRAEFEEAAGERQKPPDLSNDVRGGIRAERERQKPGAVVLAEVRRWPQQRFHRMDNVEPVTWTFINGLNHEEHSLNMVEPGLLFWSFRATKRLRTVLELGPDAEITLFFNEVLFYAKPWQTLNTSSLSFPQRLHVAHGAATALWNLHSLGVTFGRWEDGVGLAADGKVELLGVAIRAGDPLEISEDLQGLALLLLRLLSGGNQELEDALWIACSGEESKQRLDVRHGMGGDGPRFPKRSQESDTFLAKSALKHRKVAPGEAVRFSDQHDEVSCEDISFWFLGVAGVVLMLVSWRGHDVRFLVAGVLCYFLYLTEMCCSKPCSYLTNIQSESKFAEYIQKLQKASPIIEFHIQNYHHEHRKDGKKTHTKRVNTHSASATFPMTGFSDETLSPDQTIAMFHLLYHKGVKEEQGLLHETVIQADTGEKKLILTCRFPLSFLPRDAETEAQLSRFREDFCRRNTTDIMQEKKEKIRLDFPHRQFAMVVMSSAGSGDTETPWWMSWTWHVLSHLCFLGLPFRMYLYSNTQKVVWHVRKHFSVLPQQQWQSIPMKSWQHSKSSMVSSVARMTPAVRMELEPGGVLQMVEKGDAVSLDLEAMSGSMAVLLPNYWNVAESSQDFCSMEMLDSSDAMQSRIQHLLDECFVMKSTRDRGGKMPCRLVVEMIQRLEHHALWKRYLEKRRMIQLKRGEVTAVEDLEGSGACKTTKALGGLNQRLESEVNELYLFHGSSPAGVLGIGQHGFDLQMSGATGCMFGPGAYFAEASSKCDEYAREDPSGLFSGKCALLLCRVSCGELFRLEESDVTAIQRAMGTGHYDGVLGDRERAAGTYREFVVYDEAQVYPEYIIIYRREFKVCRLLADLAVELLRAEAGSHEKTLQATVTSLARLMRDHEVEADPVAGPANAKRAKRPDCGRGGGRAWTLLRHVLRACWALQRGLEALCCVCLEASPKSLGLLCARPHGLYQLLCGDCLEPYVCSLIGTAELRRYEGGILCPACACADGEGTIFSRPEVQAKLAGTALRRFVEATDPVSAADPEEETGEDEWAVLVEDLVSRSVRLVTHARVSENDEPREVRKSKDVLPHTWLLCDGQADYIQYDPQQMRLRQHMSPRLFQLQVAECLTMHCPKCHCPLDPDPDGCVAMSCLACNEGFCWVCFTCCGDDAHQHALEIHGGYFPGQDFVQAWHRKLRWERVQLILRQLLEESQNDALEGSKGLLKDLNLWPFPSESPDVPDCSEQVLNVHGEPWGPINLHLAARLGRMQELQEALEEEDVNLQDERGMTALCYASHEGRMEAIRFLMDRAADPNLADFHGVTPLHYACREPPFNIQDDVAGFLLSYPQVDANQRDDSGASAILVAAEVGRHQVMRSLLACERLDPNLTNFAGRTALLVACGFDHTEVVMQLLRSERVHVTLRGQHGETPLHMAALRGGVEVLQLLLAHPQMELNVVNDLGRSALHEAASLGAHQVVRCLLSANVLVDQRDKKGCSPLMLAAMNGSFEAFEALLPLSQHLVNDRDSEGFTVLMRLAARGATKGLMAHACLQLLRMESGVDIDAQNAEGSTALMLAIGNGCVPSAEDLLAWGASTTPHDLRGETAWTLASRCRPAAFRHFRSLLPREEPAAGAPLLFDGLLVLPVERANRTLLAGGALELSNPTMLTVEFESRTLQKWKEAGYMLFQRETFYQQHEDCTHELEIQRVNGQIFVNQELLNDDSIKLRSCKHVRRLTDWQKDGWFFSTDGRKLCHVGARKTAAPVLEEQASEFEIAQVALEEFLDMFSG</sequence>
<dbReference type="InterPro" id="IPR000408">
    <property type="entry name" value="Reg_chr_condens"/>
</dbReference>
<dbReference type="GO" id="GO:0016020">
    <property type="term" value="C:membrane"/>
    <property type="evidence" value="ECO:0007669"/>
    <property type="project" value="UniProtKB-SubCell"/>
</dbReference>
<evidence type="ECO:0000256" key="14">
    <source>
        <dbReference type="RuleBase" id="RU362114"/>
    </source>
</evidence>
<feature type="compositionally biased region" description="Basic and acidic residues" evidence="15">
    <location>
        <begin position="1075"/>
        <end position="1092"/>
    </location>
</feature>
<evidence type="ECO:0000256" key="1">
    <source>
        <dbReference type="ARBA" id="ARBA00004141"/>
    </source>
</evidence>
<evidence type="ECO:0000256" key="2">
    <source>
        <dbReference type="ARBA" id="ARBA00009583"/>
    </source>
</evidence>
<dbReference type="PROSITE" id="PS50088">
    <property type="entry name" value="ANK_REPEAT"/>
    <property type="match status" value="3"/>
</dbReference>
<evidence type="ECO:0000313" key="19">
    <source>
        <dbReference type="EMBL" id="CAL1132753.1"/>
    </source>
</evidence>
<dbReference type="GO" id="GO:0003950">
    <property type="term" value="F:NAD+ poly-ADP-ribosyltransferase activity"/>
    <property type="evidence" value="ECO:0007669"/>
    <property type="project" value="UniProtKB-UniRule"/>
</dbReference>
<evidence type="ECO:0000256" key="11">
    <source>
        <dbReference type="ARBA" id="ARBA00023043"/>
    </source>
</evidence>
<keyword evidence="8" id="KW-0833">Ubl conjugation pathway</keyword>
<feature type="domain" description="PARP catalytic" evidence="16">
    <location>
        <begin position="1680"/>
        <end position="1930"/>
    </location>
</feature>
<feature type="region of interest" description="Disordered" evidence="15">
    <location>
        <begin position="1069"/>
        <end position="1099"/>
    </location>
</feature>
<feature type="domain" description="RING-type" evidence="17">
    <location>
        <begin position="2010"/>
        <end position="2249"/>
    </location>
</feature>
<reference evidence="18" key="1">
    <citation type="submission" date="2022-10" db="EMBL/GenBank/DDBJ databases">
        <authorList>
            <person name="Chen Y."/>
            <person name="Dougan E. K."/>
            <person name="Chan C."/>
            <person name="Rhodes N."/>
            <person name="Thang M."/>
        </authorList>
    </citation>
    <scope>NUCLEOTIDE SEQUENCE</scope>
</reference>
<feature type="repeat" description="ANK" evidence="13">
    <location>
        <begin position="2523"/>
        <end position="2555"/>
    </location>
</feature>
<keyword evidence="20" id="KW-1185">Reference proteome</keyword>
<evidence type="ECO:0000256" key="9">
    <source>
        <dbReference type="ARBA" id="ARBA00022833"/>
    </source>
</evidence>
<evidence type="ECO:0000256" key="15">
    <source>
        <dbReference type="SAM" id="MobiDB-lite"/>
    </source>
</evidence>
<evidence type="ECO:0000256" key="6">
    <source>
        <dbReference type="ARBA" id="ARBA00022737"/>
    </source>
</evidence>
<dbReference type="Gene3D" id="2.130.10.30">
    <property type="entry name" value="Regulator of chromosome condensation 1/beta-lactamase-inhibitor protein II"/>
    <property type="match status" value="4"/>
</dbReference>
<feature type="repeat" description="ANK" evidence="13">
    <location>
        <begin position="2489"/>
        <end position="2510"/>
    </location>
</feature>
<reference evidence="19" key="2">
    <citation type="submission" date="2024-04" db="EMBL/GenBank/DDBJ databases">
        <authorList>
            <person name="Chen Y."/>
            <person name="Shah S."/>
            <person name="Dougan E. K."/>
            <person name="Thang M."/>
            <person name="Chan C."/>
        </authorList>
    </citation>
    <scope>NUCLEOTIDE SEQUENCE [LARGE SCALE GENOMIC DNA]</scope>
</reference>
<evidence type="ECO:0000259" key="17">
    <source>
        <dbReference type="PROSITE" id="PS51873"/>
    </source>
</evidence>
<dbReference type="InterPro" id="IPR044066">
    <property type="entry name" value="TRIAD_supradom"/>
</dbReference>
<keyword evidence="14" id="KW-0520">NAD</keyword>
<dbReference type="SMART" id="SM00248">
    <property type="entry name" value="ANK"/>
    <property type="match status" value="8"/>
</dbReference>
<keyword evidence="11 13" id="KW-0040">ANK repeat</keyword>
<dbReference type="EMBL" id="CAMXCT010000480">
    <property type="protein sequence ID" value="CAI3979378.1"/>
    <property type="molecule type" value="Genomic_DNA"/>
</dbReference>
<dbReference type="EMBL" id="CAMXCT020000480">
    <property type="protein sequence ID" value="CAL1132753.1"/>
    <property type="molecule type" value="Genomic_DNA"/>
</dbReference>
<keyword evidence="7" id="KW-0863">Zinc-finger</keyword>
<evidence type="ECO:0000256" key="10">
    <source>
        <dbReference type="ARBA" id="ARBA00022989"/>
    </source>
</evidence>
<dbReference type="OrthoDB" id="341259at2759"/>
<evidence type="ECO:0000313" key="20">
    <source>
        <dbReference type="Proteomes" id="UP001152797"/>
    </source>
</evidence>
<dbReference type="PROSITE" id="PS51873">
    <property type="entry name" value="TRIAD"/>
    <property type="match status" value="1"/>
</dbReference>
<keyword evidence="5" id="KW-0479">Metal-binding</keyword>
<dbReference type="SUPFAM" id="SSF48403">
    <property type="entry name" value="Ankyrin repeat"/>
    <property type="match status" value="1"/>
</dbReference>
<accession>A0A9P1BU15</accession>
<dbReference type="GO" id="GO:0008270">
    <property type="term" value="F:zinc ion binding"/>
    <property type="evidence" value="ECO:0007669"/>
    <property type="project" value="UniProtKB-KW"/>
</dbReference>
<dbReference type="SUPFAM" id="SSF50985">
    <property type="entry name" value="RCC1/BLIP-II"/>
    <property type="match status" value="2"/>
</dbReference>
<dbReference type="PROSITE" id="PS51059">
    <property type="entry name" value="PARP_CATALYTIC"/>
    <property type="match status" value="1"/>
</dbReference>
<dbReference type="Gene3D" id="3.90.228.10">
    <property type="match status" value="1"/>
</dbReference>
<evidence type="ECO:0000313" key="18">
    <source>
        <dbReference type="EMBL" id="CAI3979378.1"/>
    </source>
</evidence>
<proteinExistence type="inferred from homology"/>
<evidence type="ECO:0000256" key="5">
    <source>
        <dbReference type="ARBA" id="ARBA00022723"/>
    </source>
</evidence>
<dbReference type="PANTHER" id="PTHR24198">
    <property type="entry name" value="ANKYRIN REPEAT AND PROTEIN KINASE DOMAIN-CONTAINING PROTEIN"/>
    <property type="match status" value="1"/>
</dbReference>
<dbReference type="InterPro" id="IPR002110">
    <property type="entry name" value="Ankyrin_rpt"/>
</dbReference>
<dbReference type="InterPro" id="IPR009091">
    <property type="entry name" value="RCC1/BLIP-II"/>
</dbReference>
<evidence type="ECO:0000256" key="4">
    <source>
        <dbReference type="ARBA" id="ARBA00022692"/>
    </source>
</evidence>
<comment type="subcellular location">
    <subcellularLocation>
        <location evidence="1">Membrane</location>
        <topology evidence="1">Multi-pass membrane protein</topology>
    </subcellularLocation>
</comment>
<evidence type="ECO:0000256" key="3">
    <source>
        <dbReference type="ARBA" id="ARBA00022679"/>
    </source>
</evidence>
<dbReference type="InterPro" id="IPR036770">
    <property type="entry name" value="Ankyrin_rpt-contain_sf"/>
</dbReference>